<dbReference type="Proteomes" id="UP000283700">
    <property type="component" value="Unassembled WGS sequence"/>
</dbReference>
<dbReference type="AlphaFoldDB" id="A0A173T477"/>
<organism evidence="1 7">
    <name type="scientific">Anaerobutyricum hallii</name>
    <dbReference type="NCBI Taxonomy" id="39488"/>
    <lineage>
        <taxon>Bacteria</taxon>
        <taxon>Bacillati</taxon>
        <taxon>Bacillota</taxon>
        <taxon>Clostridia</taxon>
        <taxon>Lachnospirales</taxon>
        <taxon>Lachnospiraceae</taxon>
        <taxon>Anaerobutyricum</taxon>
    </lineage>
</organism>
<dbReference type="EMBL" id="QRNJ01000024">
    <property type="protein sequence ID" value="RHK39609.1"/>
    <property type="molecule type" value="Genomic_DNA"/>
</dbReference>
<evidence type="ECO:0000313" key="10">
    <source>
        <dbReference type="Proteomes" id="UP000283497"/>
    </source>
</evidence>
<evidence type="ECO:0000313" key="6">
    <source>
        <dbReference type="EMBL" id="RHN16967.1"/>
    </source>
</evidence>
<dbReference type="OrthoDB" id="1770989at2"/>
<accession>A0A173T477</accession>
<dbReference type="EMBL" id="QSEP01000010">
    <property type="protein sequence ID" value="RGZ85102.1"/>
    <property type="molecule type" value="Genomic_DNA"/>
</dbReference>
<evidence type="ECO:0000313" key="3">
    <source>
        <dbReference type="EMBL" id="RGI91765.1"/>
    </source>
</evidence>
<gene>
    <name evidence="5" type="ORF">DW068_07350</name>
    <name evidence="4" type="ORF">DW972_03495</name>
    <name evidence="6" type="ORF">DWZ29_02195</name>
    <name evidence="3" type="ORF">DXD91_02015</name>
    <name evidence="2" type="ORF">ERS852450_01324</name>
    <name evidence="1" type="ORF">ERS852578_01352</name>
</gene>
<name>A0A173T477_9FIRM</name>
<dbReference type="Proteomes" id="UP000283497">
    <property type="component" value="Unassembled WGS sequence"/>
</dbReference>
<reference evidence="7 8" key="1">
    <citation type="submission" date="2015-09" db="EMBL/GenBank/DDBJ databases">
        <authorList>
            <consortium name="Pathogen Informatics"/>
        </authorList>
    </citation>
    <scope>NUCLEOTIDE SEQUENCE [LARGE SCALE GENOMIC DNA]</scope>
    <source>
        <strain evidence="2 8">2789STDY5834835</strain>
        <strain evidence="1 7">2789STDY5834966</strain>
    </source>
</reference>
<evidence type="ECO:0000313" key="11">
    <source>
        <dbReference type="Proteomes" id="UP000283700"/>
    </source>
</evidence>
<dbReference type="Proteomes" id="UP000262524">
    <property type="component" value="Unassembled WGS sequence"/>
</dbReference>
<proteinExistence type="predicted"/>
<sequence>MANMSIEELIEEIEVYVDNCKTAGVLSSGSMIKINREELLAMLDEVRTRLPKELAESRQIIKSKESIIADAKARAERIVKDAAKEAGVMIDDNEIVALANMRADSIVKDAQKAADELNGKARETAREVQTGALQYTQNMLEGLEYMYSTIIKEEKEYFNSVLEKLKSEHKQIVADKQEIDLQLGAGIRTGRRKEDFEKKEERAEE</sequence>
<evidence type="ECO:0000313" key="1">
    <source>
        <dbReference type="EMBL" id="CUM96168.1"/>
    </source>
</evidence>
<dbReference type="Proteomes" id="UP000095679">
    <property type="component" value="Unassembled WGS sequence"/>
</dbReference>
<evidence type="ECO:0000313" key="7">
    <source>
        <dbReference type="Proteomes" id="UP000095390"/>
    </source>
</evidence>
<evidence type="ECO:0000313" key="8">
    <source>
        <dbReference type="Proteomes" id="UP000095679"/>
    </source>
</evidence>
<dbReference type="GeneID" id="75048629"/>
<dbReference type="Proteomes" id="UP000095390">
    <property type="component" value="Unassembled WGS sequence"/>
</dbReference>
<reference evidence="9 10" key="2">
    <citation type="submission" date="2018-08" db="EMBL/GenBank/DDBJ databases">
        <title>A genome reference for cultivated species of the human gut microbiota.</title>
        <authorList>
            <person name="Zou Y."/>
            <person name="Xue W."/>
            <person name="Luo G."/>
        </authorList>
    </citation>
    <scope>NUCLEOTIDE SEQUENCE [LARGE SCALE GENOMIC DNA]</scope>
    <source>
        <strain evidence="6 11">AF31-17AC</strain>
        <strain evidence="5 10">AF45-14BH</strain>
        <strain evidence="4 12">AM48-23BH</strain>
        <strain evidence="3 9">TM10-1AC</strain>
    </source>
</reference>
<evidence type="ECO:0000313" key="9">
    <source>
        <dbReference type="Proteomes" id="UP000262524"/>
    </source>
</evidence>
<dbReference type="Proteomes" id="UP000286561">
    <property type="component" value="Unassembled WGS sequence"/>
</dbReference>
<dbReference type="EMBL" id="CYZL01000009">
    <property type="protein sequence ID" value="CUO18107.1"/>
    <property type="molecule type" value="Genomic_DNA"/>
</dbReference>
<dbReference type="EMBL" id="QSOE01000007">
    <property type="protein sequence ID" value="RGI91765.1"/>
    <property type="molecule type" value="Genomic_DNA"/>
</dbReference>
<evidence type="ECO:0000313" key="12">
    <source>
        <dbReference type="Proteomes" id="UP000286561"/>
    </source>
</evidence>
<evidence type="ECO:0000313" key="2">
    <source>
        <dbReference type="EMBL" id="CUO18107.1"/>
    </source>
</evidence>
<dbReference type="EMBL" id="QRQO01000004">
    <property type="protein sequence ID" value="RHN16967.1"/>
    <property type="molecule type" value="Genomic_DNA"/>
</dbReference>
<evidence type="ECO:0008006" key="13">
    <source>
        <dbReference type="Google" id="ProtNLM"/>
    </source>
</evidence>
<protein>
    <recommendedName>
        <fullName evidence="13">ATPase</fullName>
    </recommendedName>
</protein>
<evidence type="ECO:0000313" key="5">
    <source>
        <dbReference type="EMBL" id="RHK39609.1"/>
    </source>
</evidence>
<dbReference type="RefSeq" id="WP_005346552.1">
    <property type="nucleotide sequence ID" value="NZ_BLYK01000001.1"/>
</dbReference>
<evidence type="ECO:0000313" key="4">
    <source>
        <dbReference type="EMBL" id="RGZ85102.1"/>
    </source>
</evidence>
<dbReference type="EMBL" id="CYYC01000013">
    <property type="protein sequence ID" value="CUM96168.1"/>
    <property type="molecule type" value="Genomic_DNA"/>
</dbReference>